<evidence type="ECO:0000313" key="7">
    <source>
        <dbReference type="EMBL" id="VDK62834.1"/>
    </source>
</evidence>
<dbReference type="GO" id="GO:0006508">
    <property type="term" value="P:proteolysis"/>
    <property type="evidence" value="ECO:0007669"/>
    <property type="project" value="TreeGrafter"/>
</dbReference>
<evidence type="ECO:0000313" key="8">
    <source>
        <dbReference type="Proteomes" id="UP000271087"/>
    </source>
</evidence>
<keyword evidence="8" id="KW-1185">Reference proteome</keyword>
<reference evidence="9" key="1">
    <citation type="submission" date="2016-06" db="UniProtKB">
        <authorList>
            <consortium name="WormBaseParasite"/>
        </authorList>
    </citation>
    <scope>IDENTIFICATION</scope>
</reference>
<dbReference type="OrthoDB" id="4215474at2759"/>
<comment type="similarity">
    <text evidence="2">Belongs to the peptidase M24B family.</text>
</comment>
<organism evidence="9">
    <name type="scientific">Onchocerca ochengi</name>
    <name type="common">Filarial nematode worm</name>
    <dbReference type="NCBI Taxonomy" id="42157"/>
    <lineage>
        <taxon>Eukaryota</taxon>
        <taxon>Metazoa</taxon>
        <taxon>Ecdysozoa</taxon>
        <taxon>Nematoda</taxon>
        <taxon>Chromadorea</taxon>
        <taxon>Rhabditida</taxon>
        <taxon>Spirurina</taxon>
        <taxon>Spiruromorpha</taxon>
        <taxon>Filarioidea</taxon>
        <taxon>Onchocercidae</taxon>
        <taxon>Onchocerca</taxon>
    </lineage>
</organism>
<dbReference type="EMBL" id="UYRW01000084">
    <property type="protein sequence ID" value="VDK62834.1"/>
    <property type="molecule type" value="Genomic_DNA"/>
</dbReference>
<keyword evidence="4" id="KW-0378">Hydrolase</keyword>
<dbReference type="WBParaSite" id="nOo.2.0.1.t00781-RA">
    <property type="protein sequence ID" value="nOo.2.0.1.t00781-RA"/>
    <property type="gene ID" value="nOo.2.0.1.g00781"/>
</dbReference>
<dbReference type="SUPFAM" id="SSF55920">
    <property type="entry name" value="Creatinase/aminopeptidase"/>
    <property type="match status" value="1"/>
</dbReference>
<evidence type="ECO:0000259" key="6">
    <source>
        <dbReference type="SMART" id="SM01011"/>
    </source>
</evidence>
<dbReference type="SMART" id="SM01011">
    <property type="entry name" value="AMP_N"/>
    <property type="match status" value="1"/>
</dbReference>
<dbReference type="Pfam" id="PF05195">
    <property type="entry name" value="AMP_N"/>
    <property type="match status" value="1"/>
</dbReference>
<dbReference type="InterPro" id="IPR052433">
    <property type="entry name" value="X-Pro_dipept-like"/>
</dbReference>
<reference evidence="7 8" key="2">
    <citation type="submission" date="2018-08" db="EMBL/GenBank/DDBJ databases">
        <authorList>
            <person name="Laetsch R D."/>
            <person name="Stevens L."/>
            <person name="Kumar S."/>
            <person name="Blaxter L. M."/>
        </authorList>
    </citation>
    <scope>NUCLEOTIDE SEQUENCE [LARGE SCALE GENOMIC DNA]</scope>
</reference>
<dbReference type="GO" id="GO:0070006">
    <property type="term" value="F:metalloaminopeptidase activity"/>
    <property type="evidence" value="ECO:0007669"/>
    <property type="project" value="InterPro"/>
</dbReference>
<feature type="domain" description="Aminopeptidase P N-terminal" evidence="6">
    <location>
        <begin position="28"/>
        <end position="170"/>
    </location>
</feature>
<protein>
    <submittedName>
        <fullName evidence="9">AMP_N domain-containing protein</fullName>
    </submittedName>
</protein>
<evidence type="ECO:0000256" key="5">
    <source>
        <dbReference type="ARBA" id="ARBA00023211"/>
    </source>
</evidence>
<dbReference type="PANTHER" id="PTHR43226:SF4">
    <property type="entry name" value="XAA-PRO AMINOPEPTIDASE 3"/>
    <property type="match status" value="1"/>
</dbReference>
<evidence type="ECO:0000256" key="1">
    <source>
        <dbReference type="ARBA" id="ARBA00001936"/>
    </source>
</evidence>
<dbReference type="Gene3D" id="3.40.350.10">
    <property type="entry name" value="Creatinase/prolidase N-terminal domain"/>
    <property type="match status" value="1"/>
</dbReference>
<dbReference type="STRING" id="42157.A0A182DYN0"/>
<dbReference type="InterPro" id="IPR036005">
    <property type="entry name" value="Creatinase/aminopeptidase-like"/>
</dbReference>
<comment type="cofactor">
    <cofactor evidence="1">
        <name>Mn(2+)</name>
        <dbReference type="ChEBI" id="CHEBI:29035"/>
    </cofactor>
</comment>
<proteinExistence type="inferred from homology"/>
<dbReference type="InterPro" id="IPR000994">
    <property type="entry name" value="Pept_M24"/>
</dbReference>
<dbReference type="InterPro" id="IPR029149">
    <property type="entry name" value="Creatin/AminoP/Spt16_N"/>
</dbReference>
<keyword evidence="5" id="KW-0464">Manganese</keyword>
<evidence type="ECO:0000313" key="9">
    <source>
        <dbReference type="WBParaSite" id="nOo.2.0.1.t00781-RA"/>
    </source>
</evidence>
<dbReference type="PANTHER" id="PTHR43226">
    <property type="entry name" value="XAA-PRO AMINOPEPTIDASE 3"/>
    <property type="match status" value="1"/>
</dbReference>
<gene>
    <name evidence="7" type="ORF">NOO_LOCUS781</name>
</gene>
<dbReference type="Gene3D" id="3.90.230.10">
    <property type="entry name" value="Creatinase/methionine aminopeptidase superfamily"/>
    <property type="match status" value="1"/>
</dbReference>
<dbReference type="GO" id="GO:0030145">
    <property type="term" value="F:manganese ion binding"/>
    <property type="evidence" value="ECO:0007669"/>
    <property type="project" value="InterPro"/>
</dbReference>
<dbReference type="AlphaFoldDB" id="A0A182DYN0"/>
<evidence type="ECO:0000256" key="2">
    <source>
        <dbReference type="ARBA" id="ARBA00008766"/>
    </source>
</evidence>
<accession>A0A182DYN0</accession>
<keyword evidence="3" id="KW-0479">Metal-binding</keyword>
<sequence length="491" mass="55186">MIGGICRCLRRVSSSSSIATVTAMKQRISAAEYTQRRSDLIAKLRHAMPEIENKSLVVVLRSAIRHFYAPDVPYPFHQCSYFRYFTGLNQPDAVLIIAAESEQKPKSILYIEERSEKQELWEGPGLTANEIANISGLDEIKERNQLILDLQTSIFNTVGCTVSYDTTTLQTIRDGLSEVLSTCDTFVPVREHIDALRWIKSSAEQDLMRQTCSIGAHSMNAVIAKSRGVSNENEIIGQLELEVRRRGAASLAYPPVVAAGNRANIIHYLDANKAINDSDTILVDAGCEYEGYSSDITRVFPVSGHFSVPQRAIYDALNDVQSRLLDYLRQTESLRLNEIYLTMIEYIARNCSEIGMFSSNIGEEELLHEADKLCPHHVSHYLGMDIHDTASVARNIPLQAGVTFTIEPGDLVMDFDVRWSIYVRHDNEKVRKEFRGIGMRIEDDILLGSNGEIEVLTKDAVRDPESIKLLMMTERVGQSNDDFCILQNVSQ</sequence>
<dbReference type="Proteomes" id="UP000271087">
    <property type="component" value="Unassembled WGS sequence"/>
</dbReference>
<evidence type="ECO:0000256" key="3">
    <source>
        <dbReference type="ARBA" id="ARBA00022723"/>
    </source>
</evidence>
<dbReference type="Pfam" id="PF00557">
    <property type="entry name" value="Peptidase_M24"/>
    <property type="match status" value="1"/>
</dbReference>
<dbReference type="SUPFAM" id="SSF53092">
    <property type="entry name" value="Creatinase/prolidase N-terminal domain"/>
    <property type="match status" value="1"/>
</dbReference>
<name>A0A182DYN0_ONCOC</name>
<evidence type="ECO:0000256" key="4">
    <source>
        <dbReference type="ARBA" id="ARBA00022801"/>
    </source>
</evidence>
<dbReference type="InterPro" id="IPR007865">
    <property type="entry name" value="Aminopep_P_N"/>
</dbReference>
<dbReference type="GO" id="GO:0005739">
    <property type="term" value="C:mitochondrion"/>
    <property type="evidence" value="ECO:0007669"/>
    <property type="project" value="TreeGrafter"/>
</dbReference>